<keyword evidence="5" id="KW-0560">Oxidoreductase</keyword>
<dbReference type="PANTHER" id="PTHR43706:SF47">
    <property type="entry name" value="EXTERNAL NADH-UBIQUINONE OXIDOREDUCTASE 1, MITOCHONDRIAL-RELATED"/>
    <property type="match status" value="1"/>
</dbReference>
<dbReference type="Proteomes" id="UP001144280">
    <property type="component" value="Unassembled WGS sequence"/>
</dbReference>
<evidence type="ECO:0000313" key="11">
    <source>
        <dbReference type="Proteomes" id="UP001144280"/>
    </source>
</evidence>
<keyword evidence="8" id="KW-0472">Membrane</keyword>
<evidence type="ECO:0000256" key="8">
    <source>
        <dbReference type="SAM" id="Phobius"/>
    </source>
</evidence>
<dbReference type="InterPro" id="IPR045024">
    <property type="entry name" value="NDH-2"/>
</dbReference>
<evidence type="ECO:0000256" key="1">
    <source>
        <dbReference type="ARBA" id="ARBA00005272"/>
    </source>
</evidence>
<comment type="similarity">
    <text evidence="1">Belongs to the NADH dehydrogenase family.</text>
</comment>
<dbReference type="SUPFAM" id="SSF51905">
    <property type="entry name" value="FAD/NAD(P)-binding domain"/>
    <property type="match status" value="2"/>
</dbReference>
<keyword evidence="8" id="KW-1133">Transmembrane helix</keyword>
<protein>
    <recommendedName>
        <fullName evidence="2">NADH:ubiquinone reductase (non-electrogenic)</fullName>
        <ecNumber evidence="2">1.6.5.9</ecNumber>
    </recommendedName>
</protein>
<organism evidence="10 11">
    <name type="scientific">Phytohabitans aurantiacus</name>
    <dbReference type="NCBI Taxonomy" id="3016789"/>
    <lineage>
        <taxon>Bacteria</taxon>
        <taxon>Bacillati</taxon>
        <taxon>Actinomycetota</taxon>
        <taxon>Actinomycetes</taxon>
        <taxon>Micromonosporales</taxon>
        <taxon>Micromonosporaceae</taxon>
    </lineage>
</organism>
<feature type="domain" description="FAD/NAD(P)-binding" evidence="9">
    <location>
        <begin position="2"/>
        <end position="323"/>
    </location>
</feature>
<evidence type="ECO:0000256" key="5">
    <source>
        <dbReference type="ARBA" id="ARBA00023002"/>
    </source>
</evidence>
<dbReference type="PRINTS" id="PR00368">
    <property type="entry name" value="FADPNR"/>
</dbReference>
<comment type="catalytic activity">
    <reaction evidence="7">
        <text>a quinone + NADH + H(+) = a quinol + NAD(+)</text>
        <dbReference type="Rhea" id="RHEA:46160"/>
        <dbReference type="ChEBI" id="CHEBI:15378"/>
        <dbReference type="ChEBI" id="CHEBI:24646"/>
        <dbReference type="ChEBI" id="CHEBI:57540"/>
        <dbReference type="ChEBI" id="CHEBI:57945"/>
        <dbReference type="ChEBI" id="CHEBI:132124"/>
        <dbReference type="EC" id="1.6.5.9"/>
    </reaction>
</comment>
<keyword evidence="8" id="KW-0812">Transmembrane</keyword>
<keyword evidence="6" id="KW-0520">NAD</keyword>
<feature type="transmembrane region" description="Helical" evidence="8">
    <location>
        <begin position="366"/>
        <end position="386"/>
    </location>
</feature>
<dbReference type="InterPro" id="IPR023753">
    <property type="entry name" value="FAD/NAD-binding_dom"/>
</dbReference>
<evidence type="ECO:0000256" key="6">
    <source>
        <dbReference type="ARBA" id="ARBA00023027"/>
    </source>
</evidence>
<evidence type="ECO:0000256" key="7">
    <source>
        <dbReference type="ARBA" id="ARBA00047599"/>
    </source>
</evidence>
<keyword evidence="11" id="KW-1185">Reference proteome</keyword>
<accession>A0ABQ5QNE0</accession>
<dbReference type="EMBL" id="BSDI01000005">
    <property type="protein sequence ID" value="GLH96073.1"/>
    <property type="molecule type" value="Genomic_DNA"/>
</dbReference>
<gene>
    <name evidence="10" type="ORF">Pa4123_13460</name>
</gene>
<dbReference type="Pfam" id="PF07992">
    <property type="entry name" value="Pyr_redox_2"/>
    <property type="match status" value="1"/>
</dbReference>
<evidence type="ECO:0000256" key="4">
    <source>
        <dbReference type="ARBA" id="ARBA00022827"/>
    </source>
</evidence>
<dbReference type="PANTHER" id="PTHR43706">
    <property type="entry name" value="NADH DEHYDROGENASE"/>
    <property type="match status" value="1"/>
</dbReference>
<evidence type="ECO:0000256" key="3">
    <source>
        <dbReference type="ARBA" id="ARBA00022630"/>
    </source>
</evidence>
<proteinExistence type="inferred from homology"/>
<keyword evidence="4" id="KW-0274">FAD</keyword>
<sequence length="429" mass="46695">MVVVGAGFGGLFATKTLRRAPASVTLINGTTYHLFEPLLYQVATGILSEGEVALPIREIFRGHDNLDIKLGWVTDVDVAEKAVLVSAPDGRERRVPYDSLIVAAGASNSYFGNDGFAEHAPSLKNIDDALELRSRIFHAFEMAELEEDPAARQRWLTFILIGAGPTGVEMAGQIAELAHRALKGQYRHADLAKTRIILVDAADRVLPAFDPPMSRDALRQLSTMGVDVRLNTRVVDVDAEGVKMETADGTERVEGYTKIWAAGVAAPALGQRLAAATGAETDRASRIRVNPDLTIPGHPEIFVVGDMAASNLPGVAQVAMQGGRYAARVIKGRLAGRPLTKPFRYFDKGNMATISRFSAVANVGRLHFRGVLGWLMWLAVHLFYLIGFKNKVTTLMHWVVSFLGRGRPQRVATTQQINARNALTRPTPP</sequence>
<evidence type="ECO:0000313" key="10">
    <source>
        <dbReference type="EMBL" id="GLH96073.1"/>
    </source>
</evidence>
<dbReference type="Gene3D" id="3.50.50.100">
    <property type="match status" value="1"/>
</dbReference>
<dbReference type="InterPro" id="IPR036188">
    <property type="entry name" value="FAD/NAD-bd_sf"/>
</dbReference>
<evidence type="ECO:0000259" key="9">
    <source>
        <dbReference type="Pfam" id="PF07992"/>
    </source>
</evidence>
<keyword evidence="3" id="KW-0285">Flavoprotein</keyword>
<evidence type="ECO:0000256" key="2">
    <source>
        <dbReference type="ARBA" id="ARBA00012637"/>
    </source>
</evidence>
<reference evidence="10" key="1">
    <citation type="submission" date="2022-12" db="EMBL/GenBank/DDBJ databases">
        <title>New Phytohabitans aurantiacus sp. RD004123 nov., an actinomycete isolated from soil.</title>
        <authorList>
            <person name="Triningsih D.W."/>
            <person name="Harunari E."/>
            <person name="Igarashi Y."/>
        </authorList>
    </citation>
    <scope>NUCLEOTIDE SEQUENCE</scope>
    <source>
        <strain evidence="10">RD004123</strain>
    </source>
</reference>
<dbReference type="EC" id="1.6.5.9" evidence="2"/>
<comment type="caution">
    <text evidence="10">The sequence shown here is derived from an EMBL/GenBank/DDBJ whole genome shotgun (WGS) entry which is preliminary data.</text>
</comment>
<name>A0ABQ5QNE0_9ACTN</name>